<evidence type="ECO:0000313" key="2">
    <source>
        <dbReference type="Proteomes" id="UP000223496"/>
    </source>
</evidence>
<organism evidence="1 2">
    <name type="scientific">Cronobacter phage vB_CsaM_leB</name>
    <dbReference type="NCBI Taxonomy" id="1885242"/>
    <lineage>
        <taxon>Viruses</taxon>
        <taxon>Duplodnaviria</taxon>
        <taxon>Heunggongvirae</taxon>
        <taxon>Uroviricota</taxon>
        <taxon>Caudoviricetes</taxon>
        <taxon>Pantevenvirales</taxon>
        <taxon>Straboviridae</taxon>
        <taxon>Pseudotevenvirus</taxon>
        <taxon>Pseudotevenvirus leb</taxon>
    </lineage>
</organism>
<accession>A0A1W5N0E9</accession>
<keyword evidence="2" id="KW-1185">Reference proteome</keyword>
<protein>
    <submittedName>
        <fullName evidence="1">Uncharacterized protein</fullName>
    </submittedName>
</protein>
<dbReference type="Proteomes" id="UP000223496">
    <property type="component" value="Segment"/>
</dbReference>
<sequence>MKREERYAVFKYADIDAALSDSDKLLLSAVVNKIDRYRKEQGKEPIKGVVVEHDWPEYEQVWKMIETRVDREENNRKFETMLDNKERLGYFFVIETHTGKFLITSNAHSTSRLTKYSGYQYRALFSPNCGFDHSEIFTTSWSVYFKRAVMVSFDEIVALYDPNVSISNYNLAEFIENKLSDAKTI</sequence>
<evidence type="ECO:0000313" key="1">
    <source>
        <dbReference type="EMBL" id="AOG16280.1"/>
    </source>
</evidence>
<proteinExistence type="predicted"/>
<name>A0A1W5N0E9_9CAUD</name>
<gene>
    <name evidence="1" type="ORF">B_154</name>
</gene>
<reference evidence="1 2" key="1">
    <citation type="journal article" date="2017" name="Int. J. Food Microbiol.">
        <title>Investigating the biocontrol and anti-biofilm potential of a three phage cocktail against Cronobacter sakazakii in different brands of infant formula.</title>
        <authorList>
            <person name="Endersen L."/>
            <person name="Buttimer C."/>
            <person name="Nevin E."/>
            <person name="Coffey A."/>
            <person name="Neve H."/>
            <person name="Oliveira H."/>
            <person name="Lavigne R."/>
            <person name="O'Mahony J."/>
        </authorList>
    </citation>
    <scope>NUCLEOTIDE SEQUENCE [LARGE SCALE GENOMIC DNA]</scope>
</reference>
<dbReference type="EMBL" id="KX431559">
    <property type="protein sequence ID" value="AOG16280.1"/>
    <property type="molecule type" value="Genomic_DNA"/>
</dbReference>